<feature type="binding site" evidence="12">
    <location>
        <position position="190"/>
    </location>
    <ligand>
        <name>Mg(2+)</name>
        <dbReference type="ChEBI" id="CHEBI:18420"/>
    </ligand>
</feature>
<accession>U9WGH7</accession>
<dbReference type="Gene3D" id="3.30.1490.50">
    <property type="match status" value="1"/>
</dbReference>
<dbReference type="Proteomes" id="UP000001805">
    <property type="component" value="Chromosome 3, Linkage Group III"/>
</dbReference>
<feature type="binding site" evidence="13">
    <location>
        <begin position="541"/>
        <end position="542"/>
    </location>
    <ligand>
        <name>substrate</name>
    </ligand>
</feature>
<protein>
    <recommendedName>
        <fullName evidence="10">Glutathione synthetase</fullName>
        <shortName evidence="10">GSH-S</shortName>
        <ecNumber evidence="10">6.3.2.3</ecNumber>
    </recommendedName>
</protein>
<dbReference type="PIRSF" id="PIRSF001558">
    <property type="entry name" value="GSHase"/>
    <property type="match status" value="1"/>
</dbReference>
<dbReference type="Pfam" id="PF03917">
    <property type="entry name" value="GSH_synth_ATP"/>
    <property type="match status" value="1"/>
</dbReference>
<dbReference type="InParanoid" id="U9WGH7"/>
<evidence type="ECO:0000256" key="6">
    <source>
        <dbReference type="ARBA" id="ARBA00022723"/>
    </source>
</evidence>
<dbReference type="EC" id="6.3.2.3" evidence="10"/>
<feature type="binding site" evidence="11">
    <location>
        <begin position="477"/>
        <end position="480"/>
    </location>
    <ligand>
        <name>ATP</name>
        <dbReference type="ChEBI" id="CHEBI:30616"/>
    </ligand>
</feature>
<feature type="binding site" evidence="13">
    <location>
        <begin position="335"/>
        <end position="338"/>
    </location>
    <ligand>
        <name>substrate</name>
    </ligand>
</feature>
<dbReference type="InterPro" id="IPR014049">
    <property type="entry name" value="Glutathione_synthase_N_euk"/>
</dbReference>
<dbReference type="InterPro" id="IPR014042">
    <property type="entry name" value="Glutathione_synthase_a-hlx"/>
</dbReference>
<feature type="binding site" evidence="11">
    <location>
        <position position="503"/>
    </location>
    <ligand>
        <name>ATP</name>
        <dbReference type="ChEBI" id="CHEBI:30616"/>
    </ligand>
</feature>
<dbReference type="Gene3D" id="3.30.470.20">
    <property type="entry name" value="ATP-grasp fold, B domain"/>
    <property type="match status" value="1"/>
</dbReference>
<dbReference type="Gene3D" id="3.40.50.1760">
    <property type="entry name" value="Glutathione synthase, substrate-binding domain superfamily, eukaryotic"/>
    <property type="match status" value="1"/>
</dbReference>
<dbReference type="InterPro" id="IPR005615">
    <property type="entry name" value="Glutathione_synthase"/>
</dbReference>
<dbReference type="GO" id="GO:0004363">
    <property type="term" value="F:glutathione synthase activity"/>
    <property type="evidence" value="ECO:0000318"/>
    <property type="project" value="GO_Central"/>
</dbReference>
<evidence type="ECO:0000313" key="16">
    <source>
        <dbReference type="Proteomes" id="UP000001805"/>
    </source>
</evidence>
<dbReference type="FunFam" id="3.40.50.1760:FF:000001">
    <property type="entry name" value="Glutathione synthetase"/>
    <property type="match status" value="1"/>
</dbReference>
<dbReference type="OrthoDB" id="2020073at2759"/>
<dbReference type="GO" id="GO:0005524">
    <property type="term" value="F:ATP binding"/>
    <property type="evidence" value="ECO:0007669"/>
    <property type="project" value="UniProtKB-UniRule"/>
</dbReference>
<dbReference type="SUPFAM" id="SSF56059">
    <property type="entry name" value="Glutathione synthetase ATP-binding domain-like"/>
    <property type="match status" value="1"/>
</dbReference>
<keyword evidence="16" id="KW-1185">Reference proteome</keyword>
<comment type="catalytic activity">
    <reaction evidence="10">
        <text>gamma-L-glutamyl-L-cysteine + glycine + ATP = glutathione + ADP + phosphate + H(+)</text>
        <dbReference type="Rhea" id="RHEA:13557"/>
        <dbReference type="ChEBI" id="CHEBI:15378"/>
        <dbReference type="ChEBI" id="CHEBI:30616"/>
        <dbReference type="ChEBI" id="CHEBI:43474"/>
        <dbReference type="ChEBI" id="CHEBI:57305"/>
        <dbReference type="ChEBI" id="CHEBI:57925"/>
        <dbReference type="ChEBI" id="CHEBI:58173"/>
        <dbReference type="ChEBI" id="CHEBI:456216"/>
        <dbReference type="EC" id="6.3.2.3"/>
    </reaction>
</comment>
<sequence length="554" mass="60743">MPFTLVSSLISDPSIYLHQVFQLTTSQIIKKEKKKKKRTTMSSITQGSYPPLLQDAEKERLVQVVKDWTVAHGLTVRPPPAIAGNDTEGILATSAPVTLFPSPFPKSCFEEAKAIQTTYNELYALISQDEEFLTEMVKEVAGGDEFIANLWNVHLRVKKEGYVQNLALGLFRSDYMVHQDDASLQIKQVEFNTIASSFGGLSTQTSLLHKHLAQHEYPLLSSSSSASNLDLPSNDSAAGLAAGLRAAFDAYGPSTLGHPTCVLFLTQTGERNVFDQRHLEYALTSSGPNKVPVFRLPFSDILTHTTLASTPTRQLLYTLPSNPSLVFEVAVVYLRAGYGPGDYPDQEAWEARYQIERSNAVCCPTVLTQLAGMKKVQQVLATPEESNSNSVPSALAKFMPPTAEKTQRLLKTFTNIYPLDTSSSGLHARSLATSPTQCQKYVMKPQREGGGNNFYRSAIPEQLAKIPEEHWNSFILMEIIEPPALANSILRNGKVEVGGVICELGVYGTCLWDQSSGEIKFNEEAGYLLRTKGDKSEEGGVAAGYGCMDSVTLV</sequence>
<gene>
    <name evidence="15" type="ORF">NCU06191</name>
</gene>
<evidence type="ECO:0000256" key="2">
    <source>
        <dbReference type="ARBA" id="ARBA00010385"/>
    </source>
</evidence>
<dbReference type="FunFam" id="3.30.1490.50:FF:000002">
    <property type="entry name" value="Glutathione synthetase"/>
    <property type="match status" value="1"/>
</dbReference>
<keyword evidence="8 10" id="KW-0067">ATP-binding</keyword>
<dbReference type="GeneID" id="3879151"/>
<feature type="binding site" evidence="11">
    <location>
        <position position="538"/>
    </location>
    <ligand>
        <name>ATP</name>
        <dbReference type="ChEBI" id="CHEBI:30616"/>
    </ligand>
</feature>
<dbReference type="RefSeq" id="XP_011393881.1">
    <property type="nucleotide sequence ID" value="XM_011395579.1"/>
</dbReference>
<dbReference type="InterPro" id="IPR016185">
    <property type="entry name" value="PreATP-grasp_dom_sf"/>
</dbReference>
<dbReference type="PANTHER" id="PTHR11130:SF0">
    <property type="entry name" value="GLUTATHIONE SYNTHETASE"/>
    <property type="match status" value="1"/>
</dbReference>
<feature type="binding site" evidence="11">
    <location>
        <position position="455"/>
    </location>
    <ligand>
        <name>ATP</name>
        <dbReference type="ChEBI" id="CHEBI:30616"/>
    </ligand>
</feature>
<feature type="binding site" evidence="11">
    <location>
        <position position="374"/>
    </location>
    <ligand>
        <name>ATP</name>
        <dbReference type="ChEBI" id="CHEBI:30616"/>
    </ligand>
</feature>
<dbReference type="InterPro" id="IPR014709">
    <property type="entry name" value="Glutathione_synthase_C_euk"/>
</dbReference>
<reference evidence="15 16" key="1">
    <citation type="journal article" date="2003" name="Nature">
        <title>The genome sequence of the filamentous fungus Neurospora crassa.</title>
        <authorList>
            <person name="Galagan J.E."/>
            <person name="Calvo S.E."/>
            <person name="Borkovich K.A."/>
            <person name="Selker E.U."/>
            <person name="Read N.D."/>
            <person name="Jaffe D."/>
            <person name="FitzHugh W."/>
            <person name="Ma L.J."/>
            <person name="Smirnov S."/>
            <person name="Purcell S."/>
            <person name="Rehman B."/>
            <person name="Elkins T."/>
            <person name="Engels R."/>
            <person name="Wang S."/>
            <person name="Nielsen C.B."/>
            <person name="Butler J."/>
            <person name="Endrizzi M."/>
            <person name="Qui D."/>
            <person name="Ianakiev P."/>
            <person name="Bell-Pedersen D."/>
            <person name="Nelson M.A."/>
            <person name="Werner-Washburne M."/>
            <person name="Selitrennikoff C.P."/>
            <person name="Kinsey J.A."/>
            <person name="Braun E.L."/>
            <person name="Zelter A."/>
            <person name="Schulte U."/>
            <person name="Kothe G.O."/>
            <person name="Jedd G."/>
            <person name="Mewes W."/>
            <person name="Staben C."/>
            <person name="Marcotte E."/>
            <person name="Greenberg D."/>
            <person name="Roy A."/>
            <person name="Foley K."/>
            <person name="Naylor J."/>
            <person name="Stange-Thomann N."/>
            <person name="Barrett R."/>
            <person name="Gnerre S."/>
            <person name="Kamal M."/>
            <person name="Kamvysselis M."/>
            <person name="Mauceli E."/>
            <person name="Bielke C."/>
            <person name="Rudd S."/>
            <person name="Frishman D."/>
            <person name="Krystofova S."/>
            <person name="Rasmussen C."/>
            <person name="Metzenberg R.L."/>
            <person name="Perkins D.D."/>
            <person name="Kroken S."/>
            <person name="Cogoni C."/>
            <person name="Macino G."/>
            <person name="Catcheside D."/>
            <person name="Li W."/>
            <person name="Pratt R.J."/>
            <person name="Osmani S.A."/>
            <person name="DeSouza C.P."/>
            <person name="Glass L."/>
            <person name="Orbach M.J."/>
            <person name="Berglund J.A."/>
            <person name="Voelker R."/>
            <person name="Yarden O."/>
            <person name="Plamann M."/>
            <person name="Seiler S."/>
            <person name="Dunlap J."/>
            <person name="Radford A."/>
            <person name="Aramayo R."/>
            <person name="Natvig D.O."/>
            <person name="Alex L.A."/>
            <person name="Mannhaupt G."/>
            <person name="Ebbole D.J."/>
            <person name="Freitag M."/>
            <person name="Paulsen I."/>
            <person name="Sachs M.S."/>
            <person name="Lander E.S."/>
            <person name="Nusbaum C."/>
            <person name="Birren B."/>
        </authorList>
    </citation>
    <scope>NUCLEOTIDE SEQUENCE [LARGE SCALE GENOMIC DNA]</scope>
    <source>
        <strain evidence="16">ATCC 24698 / 74-OR23-1A / CBS 708.71 / DSM 1257 / FGSC 987</strain>
    </source>
</reference>
<feature type="binding site" evidence="11">
    <location>
        <position position="276"/>
    </location>
    <ligand>
        <name>substrate</name>
    </ligand>
</feature>
<evidence type="ECO:0000259" key="14">
    <source>
        <dbReference type="Pfam" id="PF03199"/>
    </source>
</evidence>
<dbReference type="NCBIfam" id="TIGR01986">
    <property type="entry name" value="glut_syn_euk"/>
    <property type="match status" value="1"/>
</dbReference>
<evidence type="ECO:0000256" key="8">
    <source>
        <dbReference type="ARBA" id="ARBA00022840"/>
    </source>
</evidence>
<feature type="binding site" evidence="11">
    <location>
        <position position="530"/>
    </location>
    <ligand>
        <name>substrate</name>
    </ligand>
</feature>
<evidence type="ECO:0000256" key="12">
    <source>
        <dbReference type="PIRSR" id="PIRSR001558-2"/>
    </source>
</evidence>
<dbReference type="KEGG" id="ncr:NCU06191"/>
<dbReference type="SMR" id="U9WGH7"/>
<feature type="binding site" evidence="12">
    <location>
        <position position="192"/>
    </location>
    <ligand>
        <name>Mg(2+)</name>
        <dbReference type="ChEBI" id="CHEBI:18420"/>
    </ligand>
</feature>
<keyword evidence="4 10" id="KW-0436">Ligase</keyword>
<comment type="subunit">
    <text evidence="3">Homodimer.</text>
</comment>
<keyword evidence="5 10" id="KW-0317">Glutathione biosynthesis</keyword>
<evidence type="ECO:0000313" key="15">
    <source>
        <dbReference type="EMBL" id="ESA43193.1"/>
    </source>
</evidence>
<feature type="binding site" evidence="13">
    <location>
        <begin position="270"/>
        <end position="272"/>
    </location>
    <ligand>
        <name>substrate</name>
    </ligand>
</feature>
<evidence type="ECO:0000256" key="13">
    <source>
        <dbReference type="PIRSR" id="PIRSR001558-3"/>
    </source>
</evidence>
<keyword evidence="9 10" id="KW-0460">Magnesium</keyword>
<evidence type="ECO:0000256" key="4">
    <source>
        <dbReference type="ARBA" id="ARBA00022598"/>
    </source>
</evidence>
<evidence type="ECO:0000256" key="5">
    <source>
        <dbReference type="ARBA" id="ARBA00022684"/>
    </source>
</evidence>
<dbReference type="GO" id="GO:0005829">
    <property type="term" value="C:cytosol"/>
    <property type="evidence" value="ECO:0000318"/>
    <property type="project" value="GO_Central"/>
</dbReference>
<evidence type="ECO:0000256" key="11">
    <source>
        <dbReference type="PIRSR" id="PIRSR001558-1"/>
    </source>
</evidence>
<comment type="pathway">
    <text evidence="1 10">Sulfur metabolism; glutathione biosynthesis; glutathione from L-cysteine and L-glutamate: step 2/2.</text>
</comment>
<evidence type="ECO:0000256" key="3">
    <source>
        <dbReference type="ARBA" id="ARBA00011738"/>
    </source>
</evidence>
<dbReference type="Gene3D" id="3.30.1490.80">
    <property type="match status" value="1"/>
</dbReference>
<feature type="binding site" evidence="11">
    <location>
        <position position="172"/>
    </location>
    <ligand>
        <name>substrate</name>
    </ligand>
</feature>
<dbReference type="SUPFAM" id="SSF52440">
    <property type="entry name" value="PreATP-grasp domain"/>
    <property type="match status" value="1"/>
</dbReference>
<feature type="domain" description="Glutathione synthase substrate-binding" evidence="14">
    <location>
        <begin position="260"/>
        <end position="371"/>
    </location>
</feature>
<feature type="binding site" evidence="11">
    <location>
        <position position="532"/>
    </location>
    <ligand>
        <name>ATP</name>
        <dbReference type="ChEBI" id="CHEBI:30616"/>
    </ligand>
</feature>
<dbReference type="GO" id="GO:0043295">
    <property type="term" value="F:glutathione binding"/>
    <property type="evidence" value="ECO:0000318"/>
    <property type="project" value="GO_Central"/>
</dbReference>
<feature type="binding site" evidence="12">
    <location>
        <position position="448"/>
    </location>
    <ligand>
        <name>Mg(2+)</name>
        <dbReference type="ChEBI" id="CHEBI:18420"/>
    </ligand>
</feature>
<evidence type="ECO:0000256" key="7">
    <source>
        <dbReference type="ARBA" id="ARBA00022741"/>
    </source>
</evidence>
<organism evidence="15 16">
    <name type="scientific">Neurospora crassa (strain ATCC 24698 / 74-OR23-1A / CBS 708.71 / DSM 1257 / FGSC 987)</name>
    <dbReference type="NCBI Taxonomy" id="367110"/>
    <lineage>
        <taxon>Eukaryota</taxon>
        <taxon>Fungi</taxon>
        <taxon>Dikarya</taxon>
        <taxon>Ascomycota</taxon>
        <taxon>Pezizomycotina</taxon>
        <taxon>Sordariomycetes</taxon>
        <taxon>Sordariomycetidae</taxon>
        <taxon>Sordariales</taxon>
        <taxon>Sordariaceae</taxon>
        <taxon>Neurospora</taxon>
    </lineage>
</organism>
<comment type="cofactor">
    <cofactor evidence="10 12">
        <name>Mg(2+)</name>
        <dbReference type="ChEBI" id="CHEBI:18420"/>
    </cofactor>
    <text evidence="10 12">Binds 1 Mg(2+) ion per subunit.</text>
</comment>
<dbReference type="Pfam" id="PF03199">
    <property type="entry name" value="GSH_synthase"/>
    <property type="match status" value="1"/>
</dbReference>
<feature type="binding site" evidence="11">
    <location>
        <begin position="444"/>
        <end position="453"/>
    </location>
    <ligand>
        <name>ATP</name>
        <dbReference type="ChEBI" id="CHEBI:30616"/>
    </ligand>
</feature>
<proteinExistence type="inferred from homology"/>
<dbReference type="FunCoup" id="U9WGH7">
    <property type="interactions" value="895"/>
</dbReference>
<dbReference type="AlphaFoldDB" id="U9WGH7"/>
<name>U9WGH7_NEUCR</name>
<evidence type="ECO:0000256" key="10">
    <source>
        <dbReference type="PIRNR" id="PIRNR001558"/>
    </source>
</evidence>
<dbReference type="STRING" id="367110.U9WGH7"/>
<dbReference type="InterPro" id="IPR004887">
    <property type="entry name" value="GSH_synth_subst-bd"/>
</dbReference>
<dbReference type="UniPathway" id="UPA00142">
    <property type="reaction ID" value="UER00210"/>
</dbReference>
<dbReference type="VEuPathDB" id="FungiDB:NCU06191"/>
<comment type="similarity">
    <text evidence="2 10">Belongs to the eukaryotic GSH synthase family.</text>
</comment>
<keyword evidence="7 10" id="KW-0547">Nucleotide-binding</keyword>
<dbReference type="PANTHER" id="PTHR11130">
    <property type="entry name" value="GLUTATHIONE SYNTHETASE"/>
    <property type="match status" value="1"/>
</dbReference>
<dbReference type="Gene3D" id="1.10.1080.10">
    <property type="entry name" value="Glutathione Synthetase, Chain A, domain 3"/>
    <property type="match status" value="1"/>
</dbReference>
<evidence type="ECO:0000256" key="1">
    <source>
        <dbReference type="ARBA" id="ARBA00004965"/>
    </source>
</evidence>
<feature type="binding site" evidence="13">
    <location>
        <begin position="194"/>
        <end position="197"/>
    </location>
    <ligand>
        <name>substrate</name>
    </ligand>
</feature>
<keyword evidence="6 10" id="KW-0479">Metal-binding</keyword>
<evidence type="ECO:0000256" key="9">
    <source>
        <dbReference type="ARBA" id="ARBA00022842"/>
    </source>
</evidence>
<dbReference type="EMBL" id="CM002238">
    <property type="protein sequence ID" value="ESA43193.1"/>
    <property type="molecule type" value="Genomic_DNA"/>
</dbReference>
<feature type="binding site" evidence="11">
    <location>
        <position position="190"/>
    </location>
    <ligand>
        <name>ATP</name>
        <dbReference type="ChEBI" id="CHEBI:30616"/>
    </ligand>
</feature>
<dbReference type="InterPro" id="IPR037013">
    <property type="entry name" value="GSH-S_sub-bd_sf"/>
</dbReference>
<dbReference type="GO" id="GO:0000287">
    <property type="term" value="F:magnesium ion binding"/>
    <property type="evidence" value="ECO:0007669"/>
    <property type="project" value="UniProtKB-UniRule"/>
</dbReference>